<evidence type="ECO:0000259" key="1">
    <source>
        <dbReference type="Pfam" id="PF06470"/>
    </source>
</evidence>
<dbReference type="GO" id="GO:0005524">
    <property type="term" value="F:ATP binding"/>
    <property type="evidence" value="ECO:0007669"/>
    <property type="project" value="InterPro"/>
</dbReference>
<name>A0A7E4V0W1_PANRE</name>
<reference evidence="2" key="1">
    <citation type="journal article" date="2013" name="Genetics">
        <title>The draft genome and transcriptome of Panagrellus redivivus are shaped by the harsh demands of a free-living lifestyle.</title>
        <authorList>
            <person name="Srinivasan J."/>
            <person name="Dillman A.R."/>
            <person name="Macchietto M.G."/>
            <person name="Heikkinen L."/>
            <person name="Lakso M."/>
            <person name="Fracchia K.M."/>
            <person name="Antoshechkin I."/>
            <person name="Mortazavi A."/>
            <person name="Wong G."/>
            <person name="Sternberg P.W."/>
        </authorList>
    </citation>
    <scope>NUCLEOTIDE SEQUENCE [LARGE SCALE GENOMIC DNA]</scope>
    <source>
        <strain evidence="2">MT8872</strain>
    </source>
</reference>
<sequence>MNAVEEDLLQRFKGRVFGRFRKLLTVSDPKYMMAVSRGCFTLKDAFVVDTFETASECIAYLRENKHPAQPFLAADSLTPKRRWIFRLGCMGPLFFVMS</sequence>
<dbReference type="InterPro" id="IPR036277">
    <property type="entry name" value="SMC_hinge_sf"/>
</dbReference>
<evidence type="ECO:0000313" key="2">
    <source>
        <dbReference type="Proteomes" id="UP000492821"/>
    </source>
</evidence>
<dbReference type="Pfam" id="PF06470">
    <property type="entry name" value="SMC_hinge"/>
    <property type="match status" value="1"/>
</dbReference>
<dbReference type="GO" id="GO:0005694">
    <property type="term" value="C:chromosome"/>
    <property type="evidence" value="ECO:0007669"/>
    <property type="project" value="InterPro"/>
</dbReference>
<dbReference type="WBParaSite" id="Pan_g15224.t1">
    <property type="protein sequence ID" value="Pan_g15224.t1"/>
    <property type="gene ID" value="Pan_g15224"/>
</dbReference>
<accession>A0A7E4V0W1</accession>
<dbReference type="PANTHER" id="PTHR18937">
    <property type="entry name" value="STRUCTURAL MAINTENANCE OF CHROMOSOMES SMC FAMILY MEMBER"/>
    <property type="match status" value="1"/>
</dbReference>
<dbReference type="SUPFAM" id="SSF75553">
    <property type="entry name" value="Smc hinge domain"/>
    <property type="match status" value="1"/>
</dbReference>
<dbReference type="GO" id="GO:0051276">
    <property type="term" value="P:chromosome organization"/>
    <property type="evidence" value="ECO:0007669"/>
    <property type="project" value="InterPro"/>
</dbReference>
<feature type="domain" description="SMC hinge" evidence="1">
    <location>
        <begin position="15"/>
        <end position="81"/>
    </location>
</feature>
<dbReference type="Proteomes" id="UP000492821">
    <property type="component" value="Unassembled WGS sequence"/>
</dbReference>
<keyword evidence="2" id="KW-1185">Reference proteome</keyword>
<reference evidence="3" key="2">
    <citation type="submission" date="2020-10" db="UniProtKB">
        <authorList>
            <consortium name="WormBaseParasite"/>
        </authorList>
    </citation>
    <scope>IDENTIFICATION</scope>
</reference>
<organism evidence="2 3">
    <name type="scientific">Panagrellus redivivus</name>
    <name type="common">Microworm</name>
    <dbReference type="NCBI Taxonomy" id="6233"/>
    <lineage>
        <taxon>Eukaryota</taxon>
        <taxon>Metazoa</taxon>
        <taxon>Ecdysozoa</taxon>
        <taxon>Nematoda</taxon>
        <taxon>Chromadorea</taxon>
        <taxon>Rhabditida</taxon>
        <taxon>Tylenchina</taxon>
        <taxon>Panagrolaimomorpha</taxon>
        <taxon>Panagrolaimoidea</taxon>
        <taxon>Panagrolaimidae</taxon>
        <taxon>Panagrellus</taxon>
    </lineage>
</organism>
<dbReference type="InterPro" id="IPR010935">
    <property type="entry name" value="SMC_hinge"/>
</dbReference>
<protein>
    <submittedName>
        <fullName evidence="3">SMC hinge domain-containing protein</fullName>
    </submittedName>
</protein>
<dbReference type="Gene3D" id="1.20.1060.20">
    <property type="match status" value="1"/>
</dbReference>
<evidence type="ECO:0000313" key="3">
    <source>
        <dbReference type="WBParaSite" id="Pan_g15224.t1"/>
    </source>
</evidence>
<proteinExistence type="predicted"/>
<dbReference type="AlphaFoldDB" id="A0A7E4V0W1"/>